<accession>A0ABN7A6Q2</accession>
<evidence type="ECO:0000256" key="6">
    <source>
        <dbReference type="ARBA" id="ARBA00022989"/>
    </source>
</evidence>
<proteinExistence type="inferred from homology"/>
<evidence type="ECO:0000256" key="7">
    <source>
        <dbReference type="ARBA" id="ARBA00023136"/>
    </source>
</evidence>
<evidence type="ECO:0000313" key="10">
    <source>
        <dbReference type="EMBL" id="BES87927.1"/>
    </source>
</evidence>
<gene>
    <name evidence="10" type="ORF">NTJ_00733</name>
</gene>
<dbReference type="Proteomes" id="UP001307889">
    <property type="component" value="Chromosome 1"/>
</dbReference>
<feature type="repeat" description="Solcar" evidence="8">
    <location>
        <begin position="108"/>
        <end position="199"/>
    </location>
</feature>
<dbReference type="PANTHER" id="PTHR45618">
    <property type="entry name" value="MITOCHONDRIAL DICARBOXYLATE CARRIER-RELATED"/>
    <property type="match status" value="1"/>
</dbReference>
<keyword evidence="3 9" id="KW-0813">Transport</keyword>
<dbReference type="Pfam" id="PF00153">
    <property type="entry name" value="Mito_carr"/>
    <property type="match status" value="3"/>
</dbReference>
<dbReference type="PROSITE" id="PS50920">
    <property type="entry name" value="SOLCAR"/>
    <property type="match status" value="3"/>
</dbReference>
<keyword evidence="11" id="KW-1185">Reference proteome</keyword>
<keyword evidence="7 8" id="KW-0472">Membrane</keyword>
<comment type="subcellular location">
    <subcellularLocation>
        <location evidence="1">Membrane</location>
        <topology evidence="1">Multi-pass membrane protein</topology>
    </subcellularLocation>
</comment>
<dbReference type="InterPro" id="IPR023395">
    <property type="entry name" value="MCP_dom_sf"/>
</dbReference>
<keyword evidence="5" id="KW-0677">Repeat</keyword>
<evidence type="ECO:0000256" key="5">
    <source>
        <dbReference type="ARBA" id="ARBA00022737"/>
    </source>
</evidence>
<dbReference type="EMBL" id="AP028909">
    <property type="protein sequence ID" value="BES87927.1"/>
    <property type="molecule type" value="Genomic_DNA"/>
</dbReference>
<dbReference type="Gene3D" id="1.50.40.10">
    <property type="entry name" value="Mitochondrial carrier domain"/>
    <property type="match status" value="1"/>
</dbReference>
<evidence type="ECO:0000256" key="4">
    <source>
        <dbReference type="ARBA" id="ARBA00022692"/>
    </source>
</evidence>
<dbReference type="SUPFAM" id="SSF103506">
    <property type="entry name" value="Mitochondrial carrier"/>
    <property type="match status" value="1"/>
</dbReference>
<name>A0ABN7A6Q2_9HEMI</name>
<evidence type="ECO:0000313" key="11">
    <source>
        <dbReference type="Proteomes" id="UP001307889"/>
    </source>
</evidence>
<feature type="repeat" description="Solcar" evidence="8">
    <location>
        <begin position="16"/>
        <end position="101"/>
    </location>
</feature>
<reference evidence="10 11" key="1">
    <citation type="submission" date="2023-09" db="EMBL/GenBank/DDBJ databases">
        <title>Nesidiocoris tenuis whole genome shotgun sequence.</title>
        <authorList>
            <person name="Shibata T."/>
            <person name="Shimoda M."/>
            <person name="Kobayashi T."/>
            <person name="Uehara T."/>
        </authorList>
    </citation>
    <scope>NUCLEOTIDE SEQUENCE [LARGE SCALE GENOMIC DNA]</scope>
    <source>
        <strain evidence="10 11">Japan</strain>
    </source>
</reference>
<evidence type="ECO:0000256" key="9">
    <source>
        <dbReference type="RuleBase" id="RU000488"/>
    </source>
</evidence>
<dbReference type="InterPro" id="IPR050391">
    <property type="entry name" value="Mito_Metabolite_Transporter"/>
</dbReference>
<evidence type="ECO:0000256" key="8">
    <source>
        <dbReference type="PROSITE-ProRule" id="PRU00282"/>
    </source>
</evidence>
<evidence type="ECO:0000256" key="3">
    <source>
        <dbReference type="ARBA" id="ARBA00022448"/>
    </source>
</evidence>
<dbReference type="InterPro" id="IPR018108">
    <property type="entry name" value="MCP_transmembrane"/>
</dbReference>
<feature type="repeat" description="Solcar" evidence="8">
    <location>
        <begin position="208"/>
        <end position="297"/>
    </location>
</feature>
<sequence length="312" mass="34109">MAEPKKRPQNGMPNSAKFAIGALAGCGATMFTHPIDMIKNRMQLSGEGGMKRDHKSSAHAVVHIVKTEGPLALYDGISANLARQVFFTGTRLGLFQTMMGALAERGYKGVQPQIASGIVSGLLAASIACPTDVALVRMTADGRLPLAERRNYKHVGDALARIVKEEGVATLWTGAVPTIVRAGVANVAQLVTYKQSKEYIMRRELLKEGIGCHFAASLVSGFTYAFTTTPLDMAKTRIQTMKTVNGKPEYSGMIDVWMKTIKKEGMTAMWKGFGPYYLRIAPNTVLLFIFTEKINQMYRKYVMHDESTGGGF</sequence>
<keyword evidence="4 8" id="KW-0812">Transmembrane</keyword>
<comment type="similarity">
    <text evidence="2 9">Belongs to the mitochondrial carrier (TC 2.A.29) family.</text>
</comment>
<protein>
    <submittedName>
        <fullName evidence="10">Mitochondrial 2-oxoglutarate malate carrier</fullName>
    </submittedName>
</protein>
<evidence type="ECO:0000256" key="2">
    <source>
        <dbReference type="ARBA" id="ARBA00006375"/>
    </source>
</evidence>
<organism evidence="10 11">
    <name type="scientific">Nesidiocoris tenuis</name>
    <dbReference type="NCBI Taxonomy" id="355587"/>
    <lineage>
        <taxon>Eukaryota</taxon>
        <taxon>Metazoa</taxon>
        <taxon>Ecdysozoa</taxon>
        <taxon>Arthropoda</taxon>
        <taxon>Hexapoda</taxon>
        <taxon>Insecta</taxon>
        <taxon>Pterygota</taxon>
        <taxon>Neoptera</taxon>
        <taxon>Paraneoptera</taxon>
        <taxon>Hemiptera</taxon>
        <taxon>Heteroptera</taxon>
        <taxon>Panheteroptera</taxon>
        <taxon>Cimicomorpha</taxon>
        <taxon>Miridae</taxon>
        <taxon>Dicyphina</taxon>
        <taxon>Nesidiocoris</taxon>
    </lineage>
</organism>
<keyword evidence="6" id="KW-1133">Transmembrane helix</keyword>
<evidence type="ECO:0000256" key="1">
    <source>
        <dbReference type="ARBA" id="ARBA00004141"/>
    </source>
</evidence>